<evidence type="ECO:0000313" key="2">
    <source>
        <dbReference type="Proteomes" id="UP000027135"/>
    </source>
</evidence>
<sequence length="90" mass="10458">MEEHQNPGWMSTETKHHCSLHGDLYRRLPKDPTKAMIVEWKSTLLCKKSSVPKVIQQLQPQDSRPTRLYWFQKIHKEGASLTSIISNIST</sequence>
<name>A0A067R1G4_ZOONE</name>
<proteinExistence type="predicted"/>
<organism evidence="1 2">
    <name type="scientific">Zootermopsis nevadensis</name>
    <name type="common">Dampwood termite</name>
    <dbReference type="NCBI Taxonomy" id="136037"/>
    <lineage>
        <taxon>Eukaryota</taxon>
        <taxon>Metazoa</taxon>
        <taxon>Ecdysozoa</taxon>
        <taxon>Arthropoda</taxon>
        <taxon>Hexapoda</taxon>
        <taxon>Insecta</taxon>
        <taxon>Pterygota</taxon>
        <taxon>Neoptera</taxon>
        <taxon>Polyneoptera</taxon>
        <taxon>Dictyoptera</taxon>
        <taxon>Blattodea</taxon>
        <taxon>Blattoidea</taxon>
        <taxon>Termitoidae</taxon>
        <taxon>Termopsidae</taxon>
        <taxon>Zootermopsis</taxon>
    </lineage>
</organism>
<accession>A0A067R1G4</accession>
<protein>
    <submittedName>
        <fullName evidence="1">Uncharacterized protein</fullName>
    </submittedName>
</protein>
<gene>
    <name evidence="1" type="ORF">L798_08929</name>
</gene>
<keyword evidence="2" id="KW-1185">Reference proteome</keyword>
<dbReference type="EMBL" id="KK852780">
    <property type="protein sequence ID" value="KDR16656.1"/>
    <property type="molecule type" value="Genomic_DNA"/>
</dbReference>
<dbReference type="InParanoid" id="A0A067R1G4"/>
<reference evidence="1 2" key="1">
    <citation type="journal article" date="2014" name="Nat. Commun.">
        <title>Molecular traces of alternative social organization in a termite genome.</title>
        <authorList>
            <person name="Terrapon N."/>
            <person name="Li C."/>
            <person name="Robertson H.M."/>
            <person name="Ji L."/>
            <person name="Meng X."/>
            <person name="Booth W."/>
            <person name="Chen Z."/>
            <person name="Childers C.P."/>
            <person name="Glastad K.M."/>
            <person name="Gokhale K."/>
            <person name="Gowin J."/>
            <person name="Gronenberg W."/>
            <person name="Hermansen R.A."/>
            <person name="Hu H."/>
            <person name="Hunt B.G."/>
            <person name="Huylmans A.K."/>
            <person name="Khalil S.M."/>
            <person name="Mitchell R.D."/>
            <person name="Munoz-Torres M.C."/>
            <person name="Mustard J.A."/>
            <person name="Pan H."/>
            <person name="Reese J.T."/>
            <person name="Scharf M.E."/>
            <person name="Sun F."/>
            <person name="Vogel H."/>
            <person name="Xiao J."/>
            <person name="Yang W."/>
            <person name="Yang Z."/>
            <person name="Yang Z."/>
            <person name="Zhou J."/>
            <person name="Zhu J."/>
            <person name="Brent C.S."/>
            <person name="Elsik C.G."/>
            <person name="Goodisman M.A."/>
            <person name="Liberles D.A."/>
            <person name="Roe R.M."/>
            <person name="Vargo E.L."/>
            <person name="Vilcinskas A."/>
            <person name="Wang J."/>
            <person name="Bornberg-Bauer E."/>
            <person name="Korb J."/>
            <person name="Zhang G."/>
            <person name="Liebig J."/>
        </authorList>
    </citation>
    <scope>NUCLEOTIDE SEQUENCE [LARGE SCALE GENOMIC DNA]</scope>
    <source>
        <tissue evidence="1">Whole organism</tissue>
    </source>
</reference>
<evidence type="ECO:0000313" key="1">
    <source>
        <dbReference type="EMBL" id="KDR16656.1"/>
    </source>
</evidence>
<dbReference type="AlphaFoldDB" id="A0A067R1G4"/>
<dbReference type="Proteomes" id="UP000027135">
    <property type="component" value="Unassembled WGS sequence"/>
</dbReference>